<gene>
    <name evidence="3" type="ORF">MARGE09_P0980</name>
</gene>
<dbReference type="InterPro" id="IPR002035">
    <property type="entry name" value="VWF_A"/>
</dbReference>
<protein>
    <recommendedName>
        <fullName evidence="2">VWFA domain-containing protein</fullName>
    </recommendedName>
</protein>
<dbReference type="Pfam" id="PF00092">
    <property type="entry name" value="VWA"/>
    <property type="match status" value="1"/>
</dbReference>
<dbReference type="InterPro" id="IPR036465">
    <property type="entry name" value="vWFA_dom_sf"/>
</dbReference>
<sequence>MHHRYQVTRGSIRLLAKLLRQCLVLPRLLLWLLLGFLLVPTSSWAGEADVRLVIDISGSMKRNDPQNLRQPAVNLLMELLPDGSHAGVWTFGKEVNMLVPFGEVDSQWREMATQKAGEINSVGLYTNIGGALEKATAVTPTSQGKAHIILLTDGMVDIDKDPLVNQKEWRRIVDKILPLVKDQGFSIHTIALSDHADTELMKKLSRATDGHSGTAKTADELMPEFLKAFDAAAPSQQLPLLGNRFVVDSSVEEFTALMFRGNPAESIALIGPDNEPVHHGDLSADVSWHHTDGYDLVTVTRPLEGEWQVSGKLAAGSRITVVSDLNLRVKPLPINAPVGSVLELQLALQEDNKIITRKDFLNILSIQAKSTYSGSIDPSWMHNMDTNSPPSNGVFSASMDGFKKPGEYLIKVELDGKSFQRGFSHQLLISMPFEAELKKGYNDNSQREYRVIIRKNAEHIQPNNTQMALSLLTPDRRKHVYPLEINEKDTWEYAILPQQEGQYQLQVKVTGVDDRGEVFEYTLNDLDFKNTPGDDFASMLGEPEVATPKEDVASSVASSVSASSAPAEPSPEEEVAVAEESSELLFYIGLGVGNLLLLGIGIFAFRKILGATSESPENATDEQPEPAVAEEDTSAEEEPEIDPGTMEMEEIDDEIPPMEDLEPDMDFEEDDIEEPEVQSEAMPETEDLQVEEPREPEVERIDEDFDFDLSALDSEAGDDDTFAVSPQAEQSEPQEPEIEDELPSDTVTEPEIEAAEEEPEEEPEEEDMAQAMLKAQGLDLAEDELDDAISNLIDELDDDAEEPTKKPDSNMAGEINLDDFDFDDDDDK</sequence>
<proteinExistence type="predicted"/>
<dbReference type="SUPFAM" id="SSF53300">
    <property type="entry name" value="vWA-like"/>
    <property type="match status" value="1"/>
</dbReference>
<dbReference type="AlphaFoldDB" id="A0AAN2BJ96"/>
<accession>A0AAN2BJ96</accession>
<name>A0AAN2BJ96_9GAMM</name>
<dbReference type="CDD" id="cd00198">
    <property type="entry name" value="vWFA"/>
    <property type="match status" value="1"/>
</dbReference>
<dbReference type="KEGG" id="marq:MARGE09_P0980"/>
<feature type="region of interest" description="Disordered" evidence="1">
    <location>
        <begin position="614"/>
        <end position="828"/>
    </location>
</feature>
<dbReference type="EMBL" id="AP023086">
    <property type="protein sequence ID" value="BCD96780.1"/>
    <property type="molecule type" value="Genomic_DNA"/>
</dbReference>
<feature type="compositionally biased region" description="Low complexity" evidence="1">
    <location>
        <begin position="553"/>
        <end position="567"/>
    </location>
</feature>
<evidence type="ECO:0000313" key="4">
    <source>
        <dbReference type="Proteomes" id="UP001320119"/>
    </source>
</evidence>
<dbReference type="PANTHER" id="PTHR10579">
    <property type="entry name" value="CALCIUM-ACTIVATED CHLORIDE CHANNEL REGULATOR"/>
    <property type="match status" value="1"/>
</dbReference>
<organism evidence="3 4">
    <name type="scientific">Marinagarivorans cellulosilyticus</name>
    <dbReference type="NCBI Taxonomy" id="2721545"/>
    <lineage>
        <taxon>Bacteria</taxon>
        <taxon>Pseudomonadati</taxon>
        <taxon>Pseudomonadota</taxon>
        <taxon>Gammaproteobacteria</taxon>
        <taxon>Cellvibrionales</taxon>
        <taxon>Cellvibrionaceae</taxon>
        <taxon>Marinagarivorans</taxon>
    </lineage>
</organism>
<reference evidence="3 4" key="1">
    <citation type="journal article" date="2022" name="IScience">
        <title>An ultrasensitive nanofiber-based assay for enzymatic hydrolysis and deep-sea microbial degradation of cellulose.</title>
        <authorList>
            <person name="Tsudome M."/>
            <person name="Tachioka M."/>
            <person name="Miyazaki M."/>
            <person name="Uchimura K."/>
            <person name="Tsuda M."/>
            <person name="Takaki Y."/>
            <person name="Deguchi S."/>
        </authorList>
    </citation>
    <scope>NUCLEOTIDE SEQUENCE [LARGE SCALE GENOMIC DNA]</scope>
    <source>
        <strain evidence="3 4">GE09</strain>
    </source>
</reference>
<dbReference type="PROSITE" id="PS50234">
    <property type="entry name" value="VWFA"/>
    <property type="match status" value="1"/>
</dbReference>
<dbReference type="Proteomes" id="UP001320119">
    <property type="component" value="Chromosome"/>
</dbReference>
<dbReference type="RefSeq" id="WP_236986265.1">
    <property type="nucleotide sequence ID" value="NZ_AP023086.1"/>
</dbReference>
<dbReference type="InterPro" id="IPR051266">
    <property type="entry name" value="CLCR"/>
</dbReference>
<feature type="compositionally biased region" description="Acidic residues" evidence="1">
    <location>
        <begin position="619"/>
        <end position="690"/>
    </location>
</feature>
<dbReference type="SMART" id="SM00327">
    <property type="entry name" value="VWA"/>
    <property type="match status" value="1"/>
</dbReference>
<feature type="domain" description="VWFA" evidence="2">
    <location>
        <begin position="49"/>
        <end position="229"/>
    </location>
</feature>
<keyword evidence="4" id="KW-1185">Reference proteome</keyword>
<feature type="compositionally biased region" description="Acidic residues" evidence="1">
    <location>
        <begin position="732"/>
        <end position="768"/>
    </location>
</feature>
<feature type="region of interest" description="Disordered" evidence="1">
    <location>
        <begin position="546"/>
        <end position="575"/>
    </location>
</feature>
<evidence type="ECO:0000313" key="3">
    <source>
        <dbReference type="EMBL" id="BCD96780.1"/>
    </source>
</evidence>
<evidence type="ECO:0000256" key="1">
    <source>
        <dbReference type="SAM" id="MobiDB-lite"/>
    </source>
</evidence>
<dbReference type="PANTHER" id="PTHR10579:SF43">
    <property type="entry name" value="ZINC FINGER (C3HC4-TYPE RING FINGER) FAMILY PROTEIN"/>
    <property type="match status" value="1"/>
</dbReference>
<feature type="compositionally biased region" description="Acidic residues" evidence="1">
    <location>
        <begin position="816"/>
        <end position="828"/>
    </location>
</feature>
<evidence type="ECO:0000259" key="2">
    <source>
        <dbReference type="PROSITE" id="PS50234"/>
    </source>
</evidence>
<dbReference type="Gene3D" id="3.40.50.410">
    <property type="entry name" value="von Willebrand factor, type A domain"/>
    <property type="match status" value="1"/>
</dbReference>